<proteinExistence type="predicted"/>
<name>A0ABC9TVZ3_CLOSY</name>
<dbReference type="Proteomes" id="UP000016491">
    <property type="component" value="Unassembled WGS sequence"/>
</dbReference>
<sequence>MTEIERTKEADTLGENPGRNLSRAENGRQKQVNHMGRIAPPQRKGGTSL</sequence>
<comment type="caution">
    <text evidence="2">The sequence shown here is derived from an EMBL/GenBank/DDBJ whole genome shotgun (WGS) entry which is preliminary data.</text>
</comment>
<dbReference type="EMBL" id="AWSU01000225">
    <property type="protein sequence ID" value="ERI75982.1"/>
    <property type="molecule type" value="Genomic_DNA"/>
</dbReference>
<organism evidence="2 3">
    <name type="scientific">[Clostridium] symbiosum ATCC 14940</name>
    <dbReference type="NCBI Taxonomy" id="411472"/>
    <lineage>
        <taxon>Bacteria</taxon>
        <taxon>Bacillati</taxon>
        <taxon>Bacillota</taxon>
        <taxon>Clostridia</taxon>
        <taxon>Lachnospirales</taxon>
        <taxon>Lachnospiraceae</taxon>
        <taxon>Otoolea</taxon>
    </lineage>
</organism>
<evidence type="ECO:0000256" key="1">
    <source>
        <dbReference type="SAM" id="MobiDB-lite"/>
    </source>
</evidence>
<protein>
    <submittedName>
        <fullName evidence="2">Uncharacterized protein</fullName>
    </submittedName>
</protein>
<dbReference type="AlphaFoldDB" id="A0ABC9TVZ3"/>
<gene>
    <name evidence="2" type="ORF">CLOSYM_02913</name>
</gene>
<feature type="region of interest" description="Disordered" evidence="1">
    <location>
        <begin position="1"/>
        <end position="49"/>
    </location>
</feature>
<evidence type="ECO:0000313" key="2">
    <source>
        <dbReference type="EMBL" id="ERI75982.1"/>
    </source>
</evidence>
<evidence type="ECO:0000313" key="3">
    <source>
        <dbReference type="Proteomes" id="UP000016491"/>
    </source>
</evidence>
<dbReference type="RefSeq" id="WP_021643544.1">
    <property type="nucleotide sequence ID" value="NZ_KE993025.1"/>
</dbReference>
<accession>A0ABC9TVZ3</accession>
<reference evidence="2 3" key="1">
    <citation type="submission" date="2013-07" db="EMBL/GenBank/DDBJ databases">
        <authorList>
            <person name="Weinstock G."/>
            <person name="Sodergren E."/>
            <person name="Wylie T."/>
            <person name="Fulton L."/>
            <person name="Fulton R."/>
            <person name="Fronick C."/>
            <person name="O'Laughlin M."/>
            <person name="Godfrey J."/>
            <person name="Miner T."/>
            <person name="Herter B."/>
            <person name="Appelbaum E."/>
            <person name="Cordes M."/>
            <person name="Lek S."/>
            <person name="Wollam A."/>
            <person name="Pepin K.H."/>
            <person name="Palsikar V.B."/>
            <person name="Mitreva M."/>
            <person name="Wilson R.K."/>
        </authorList>
    </citation>
    <scope>NUCLEOTIDE SEQUENCE [LARGE SCALE GENOMIC DNA]</scope>
    <source>
        <strain evidence="2 3">ATCC 14940</strain>
    </source>
</reference>
<feature type="compositionally biased region" description="Basic and acidic residues" evidence="1">
    <location>
        <begin position="1"/>
        <end position="11"/>
    </location>
</feature>